<dbReference type="AlphaFoldDB" id="A0AAD1WQN7"/>
<dbReference type="GO" id="GO:0007267">
    <property type="term" value="P:cell-cell signaling"/>
    <property type="evidence" value="ECO:0007669"/>
    <property type="project" value="TreeGrafter"/>
</dbReference>
<feature type="chain" id="PRO_5042043595" evidence="8">
    <location>
        <begin position="25"/>
        <end position="243"/>
    </location>
</feature>
<evidence type="ECO:0000256" key="6">
    <source>
        <dbReference type="ARBA" id="ARBA00023183"/>
    </source>
</evidence>
<keyword evidence="4 8" id="KW-0732">Signal</keyword>
<gene>
    <name evidence="9" type="ORF">PECUL_23A042357</name>
</gene>
<organism evidence="9 10">
    <name type="scientific">Pelobates cultripes</name>
    <name type="common">Western spadefoot toad</name>
    <dbReference type="NCBI Taxonomy" id="61616"/>
    <lineage>
        <taxon>Eukaryota</taxon>
        <taxon>Metazoa</taxon>
        <taxon>Chordata</taxon>
        <taxon>Craniata</taxon>
        <taxon>Vertebrata</taxon>
        <taxon>Euteleostomi</taxon>
        <taxon>Amphibia</taxon>
        <taxon>Batrachia</taxon>
        <taxon>Anura</taxon>
        <taxon>Pelobatoidea</taxon>
        <taxon>Pelobatidae</taxon>
        <taxon>Pelobates</taxon>
    </lineage>
</organism>
<comment type="similarity">
    <text evidence="2">Belongs to the fibroblast growth factor-binding protein family.</text>
</comment>
<keyword evidence="10" id="KW-1185">Reference proteome</keyword>
<evidence type="ECO:0000256" key="5">
    <source>
        <dbReference type="ARBA" id="ARBA00023157"/>
    </source>
</evidence>
<evidence type="ECO:0000313" key="10">
    <source>
        <dbReference type="Proteomes" id="UP001295444"/>
    </source>
</evidence>
<dbReference type="InterPro" id="IPR010510">
    <property type="entry name" value="FGF1-bd"/>
</dbReference>
<feature type="region of interest" description="Disordered" evidence="7">
    <location>
        <begin position="138"/>
        <end position="204"/>
    </location>
</feature>
<dbReference type="PANTHER" id="PTHR15258:SF3">
    <property type="entry name" value="FIBROBLAST GROWTH FACTOR-BINDING PROTEIN 3"/>
    <property type="match status" value="1"/>
</dbReference>
<reference evidence="9" key="1">
    <citation type="submission" date="2022-03" db="EMBL/GenBank/DDBJ databases">
        <authorList>
            <person name="Alioto T."/>
            <person name="Alioto T."/>
            <person name="Gomez Garrido J."/>
        </authorList>
    </citation>
    <scope>NUCLEOTIDE SEQUENCE</scope>
</reference>
<dbReference type="GO" id="GO:0005576">
    <property type="term" value="C:extracellular region"/>
    <property type="evidence" value="ECO:0007669"/>
    <property type="project" value="UniProtKB-SubCell"/>
</dbReference>
<evidence type="ECO:0000313" key="9">
    <source>
        <dbReference type="EMBL" id="CAH2322093.1"/>
    </source>
</evidence>
<comment type="subcellular location">
    <subcellularLocation>
        <location evidence="1">Secreted</location>
    </subcellularLocation>
</comment>
<keyword evidence="5" id="KW-1015">Disulfide bond</keyword>
<keyword evidence="6" id="KW-0340">Growth factor binding</keyword>
<dbReference type="GO" id="GO:0019838">
    <property type="term" value="F:growth factor binding"/>
    <property type="evidence" value="ECO:0007669"/>
    <property type="project" value="UniProtKB-KW"/>
</dbReference>
<feature type="signal peptide" evidence="8">
    <location>
        <begin position="1"/>
        <end position="24"/>
    </location>
</feature>
<sequence length="243" mass="27103">MRLSSIISFIIIVNCLNTFQSVFGKNEKSASKRGEKQSFARSGQFSTKQKHECTWEISGDLMVNLSLSCKDQANINYKCTYEGEPQKCHAYNAKANQYWKQILGKFKKLKNACEENTLKSRICKKAAEVESHLKKISGDVADGMEQGNKRMGQSKGSRKGSRTNLPEVNGNVGAEKKSNDKKKKTDKKLNDKADPTSPSAISDLLPTAGIVNDDMELNEDLAEAHCAENWQSVCSFFVNFWNG</sequence>
<evidence type="ECO:0000256" key="2">
    <source>
        <dbReference type="ARBA" id="ARBA00008326"/>
    </source>
</evidence>
<name>A0AAD1WQN7_PELCU</name>
<evidence type="ECO:0000256" key="8">
    <source>
        <dbReference type="SAM" id="SignalP"/>
    </source>
</evidence>
<dbReference type="PANTHER" id="PTHR15258">
    <property type="entry name" value="FGF BINDING PROTEIN-RELATED"/>
    <property type="match status" value="1"/>
</dbReference>
<evidence type="ECO:0000256" key="3">
    <source>
        <dbReference type="ARBA" id="ARBA00022525"/>
    </source>
</evidence>
<dbReference type="Proteomes" id="UP001295444">
    <property type="component" value="Chromosome 11"/>
</dbReference>
<evidence type="ECO:0000256" key="4">
    <source>
        <dbReference type="ARBA" id="ARBA00022729"/>
    </source>
</evidence>
<protein>
    <submittedName>
        <fullName evidence="9">Uncharacterized protein</fullName>
    </submittedName>
</protein>
<evidence type="ECO:0000256" key="1">
    <source>
        <dbReference type="ARBA" id="ARBA00004613"/>
    </source>
</evidence>
<dbReference type="EMBL" id="OW240922">
    <property type="protein sequence ID" value="CAH2322093.1"/>
    <property type="molecule type" value="Genomic_DNA"/>
</dbReference>
<proteinExistence type="inferred from homology"/>
<evidence type="ECO:0000256" key="7">
    <source>
        <dbReference type="SAM" id="MobiDB-lite"/>
    </source>
</evidence>
<accession>A0AAD1WQN7</accession>
<dbReference type="Pfam" id="PF06473">
    <property type="entry name" value="FGF-BP1"/>
    <property type="match status" value="1"/>
</dbReference>
<keyword evidence="3" id="KW-0964">Secreted</keyword>